<dbReference type="Proteomes" id="UP000033640">
    <property type="component" value="Unassembled WGS sequence"/>
</dbReference>
<organism evidence="1 2">
    <name type="scientific">Microbacterium oxydans</name>
    <dbReference type="NCBI Taxonomy" id="82380"/>
    <lineage>
        <taxon>Bacteria</taxon>
        <taxon>Bacillati</taxon>
        <taxon>Actinomycetota</taxon>
        <taxon>Actinomycetes</taxon>
        <taxon>Micrococcales</taxon>
        <taxon>Microbacteriaceae</taxon>
        <taxon>Microbacterium</taxon>
    </lineage>
</organism>
<dbReference type="AlphaFoldDB" id="A0A0F0L7Q1"/>
<dbReference type="InterPro" id="IPR038056">
    <property type="entry name" value="YjbR-like_sf"/>
</dbReference>
<dbReference type="InterPro" id="IPR007351">
    <property type="entry name" value="YjbR"/>
</dbReference>
<sequence length="127" mass="14104">MDARTLTLAAAARADELPGSERENPFGPEWDVYKVRGRVFLLLPLDGTGRVTLKSHPDDAVALRETFADIVPGYHMNKKHWITLNPGPSLEEGLVTELVTESYLLVVEKLPRAQRPVDPETFGRPTA</sequence>
<dbReference type="InterPro" id="IPR058532">
    <property type="entry name" value="YjbR/MT2646/Rv2570-like"/>
</dbReference>
<gene>
    <name evidence="1" type="ORF">RS83_02193</name>
</gene>
<dbReference type="OrthoDB" id="3194910at2"/>
<dbReference type="RefSeq" id="WP_045279553.1">
    <property type="nucleotide sequence ID" value="NZ_CAKKLT010000016.1"/>
</dbReference>
<dbReference type="PATRIC" id="fig|82380.11.peg.2226"/>
<proteinExistence type="predicted"/>
<dbReference type="PANTHER" id="PTHR35145:SF1">
    <property type="entry name" value="CYTOPLASMIC PROTEIN"/>
    <property type="match status" value="1"/>
</dbReference>
<dbReference type="PANTHER" id="PTHR35145">
    <property type="entry name" value="CYTOPLASMIC PROTEIN-RELATED"/>
    <property type="match status" value="1"/>
</dbReference>
<comment type="caution">
    <text evidence="1">The sequence shown here is derived from an EMBL/GenBank/DDBJ whole genome shotgun (WGS) entry which is preliminary data.</text>
</comment>
<evidence type="ECO:0000313" key="1">
    <source>
        <dbReference type="EMBL" id="KJL28714.1"/>
    </source>
</evidence>
<protein>
    <recommendedName>
        <fullName evidence="3">Cytoplasmic protein</fullName>
    </recommendedName>
</protein>
<dbReference type="EMBL" id="JYIW01000025">
    <property type="protein sequence ID" value="KJL28714.1"/>
    <property type="molecule type" value="Genomic_DNA"/>
</dbReference>
<reference evidence="1 2" key="1">
    <citation type="submission" date="2015-02" db="EMBL/GenBank/DDBJ databases">
        <title>Draft genome sequences of ten Microbacterium spp. with emphasis on heavy metal contaminated environments.</title>
        <authorList>
            <person name="Corretto E."/>
        </authorList>
    </citation>
    <scope>NUCLEOTIDE SEQUENCE [LARGE SCALE GENOMIC DNA]</scope>
    <source>
        <strain evidence="1 2">BEL4b</strain>
    </source>
</reference>
<name>A0A0F0L7Q1_9MICO</name>
<accession>A0A0F0L7Q1</accession>
<dbReference type="SUPFAM" id="SSF142906">
    <property type="entry name" value="YjbR-like"/>
    <property type="match status" value="1"/>
</dbReference>
<dbReference type="Pfam" id="PF04237">
    <property type="entry name" value="YjbR"/>
    <property type="match status" value="1"/>
</dbReference>
<dbReference type="Gene3D" id="3.90.1150.30">
    <property type="match status" value="1"/>
</dbReference>
<evidence type="ECO:0008006" key="3">
    <source>
        <dbReference type="Google" id="ProtNLM"/>
    </source>
</evidence>
<evidence type="ECO:0000313" key="2">
    <source>
        <dbReference type="Proteomes" id="UP000033640"/>
    </source>
</evidence>